<keyword evidence="1" id="KW-0812">Transmembrane</keyword>
<dbReference type="Gene3D" id="3.55.50.30">
    <property type="match status" value="1"/>
</dbReference>
<dbReference type="InterPro" id="IPR012373">
    <property type="entry name" value="Ferrdict_sens_TM"/>
</dbReference>
<keyword evidence="1" id="KW-0472">Membrane</keyword>
<dbReference type="AlphaFoldDB" id="A0A397PB71"/>
<evidence type="ECO:0000259" key="2">
    <source>
        <dbReference type="Pfam" id="PF04773"/>
    </source>
</evidence>
<gene>
    <name evidence="4" type="ORF">DFR49_0881</name>
</gene>
<sequence length="331" mass="35585">MSGTTRWTDAELARLRLEGLDHLNRLLSGDATQKDAAEIAAWRDQSPAHEAAFHSALKLRRLVRIAEGVEEPQSIETADNVVDFAQARSGRLSRRAFIGGAVAASVAGGVLIVGRSMDMVPSIAELNAKYRTGTGERLVVRLEDGATVALNTRTAINLRSDLPMPAVELISGEAVLTSGQSGSAALVAGKGTSIGKSGQFSARHTPQETCITCLSGEVQVHWSGERRQLLASEEVRYNDDGIGAVTAQVNTAILTAWQSGTLIFQNMPMRQVIDEINRYRPGRIVLTNSALGTRRLSGTYHIDRLDDFFSQAELAVGATITRLPGRVVILS</sequence>
<proteinExistence type="predicted"/>
<reference evidence="4 5" key="1">
    <citation type="submission" date="2018-08" db="EMBL/GenBank/DDBJ databases">
        <title>Genomic Encyclopedia of Type Strains, Phase IV (KMG-IV): sequencing the most valuable type-strain genomes for metagenomic binning, comparative biology and taxonomic classification.</title>
        <authorList>
            <person name="Goeker M."/>
        </authorList>
    </citation>
    <scope>NUCLEOTIDE SEQUENCE [LARGE SCALE GENOMIC DNA]</scope>
    <source>
        <strain evidence="4 5">DSM 25527</strain>
    </source>
</reference>
<dbReference type="Proteomes" id="UP000266568">
    <property type="component" value="Unassembled WGS sequence"/>
</dbReference>
<evidence type="ECO:0000313" key="5">
    <source>
        <dbReference type="Proteomes" id="UP000266568"/>
    </source>
</evidence>
<comment type="caution">
    <text evidence="4">The sequence shown here is derived from an EMBL/GenBank/DDBJ whole genome shotgun (WGS) entry which is preliminary data.</text>
</comment>
<keyword evidence="1" id="KW-1133">Transmembrane helix</keyword>
<keyword evidence="5" id="KW-1185">Reference proteome</keyword>
<dbReference type="EMBL" id="QXDC01000002">
    <property type="protein sequence ID" value="RIA46342.1"/>
    <property type="molecule type" value="Genomic_DNA"/>
</dbReference>
<dbReference type="Pfam" id="PF16220">
    <property type="entry name" value="DUF4880"/>
    <property type="match status" value="1"/>
</dbReference>
<name>A0A397PB71_9SPHN</name>
<dbReference type="Gene3D" id="2.60.120.1440">
    <property type="match status" value="1"/>
</dbReference>
<organism evidence="4 5">
    <name type="scientific">Hephaestia caeni</name>
    <dbReference type="NCBI Taxonomy" id="645617"/>
    <lineage>
        <taxon>Bacteria</taxon>
        <taxon>Pseudomonadati</taxon>
        <taxon>Pseudomonadota</taxon>
        <taxon>Alphaproteobacteria</taxon>
        <taxon>Sphingomonadales</taxon>
        <taxon>Sphingomonadaceae</taxon>
        <taxon>Hephaestia</taxon>
    </lineage>
</organism>
<dbReference type="PANTHER" id="PTHR30273:SF2">
    <property type="entry name" value="PROTEIN FECR"/>
    <property type="match status" value="1"/>
</dbReference>
<dbReference type="InterPro" id="IPR006860">
    <property type="entry name" value="FecR"/>
</dbReference>
<accession>A0A397PB71</accession>
<dbReference type="PANTHER" id="PTHR30273">
    <property type="entry name" value="PERIPLASMIC SIGNAL SENSOR AND SIGMA FACTOR ACTIVATOR FECR-RELATED"/>
    <property type="match status" value="1"/>
</dbReference>
<feature type="domain" description="FecR protein" evidence="2">
    <location>
        <begin position="129"/>
        <end position="219"/>
    </location>
</feature>
<dbReference type="OrthoDB" id="1098280at2"/>
<feature type="domain" description="FecR N-terminal" evidence="3">
    <location>
        <begin position="24"/>
        <end position="57"/>
    </location>
</feature>
<evidence type="ECO:0000259" key="3">
    <source>
        <dbReference type="Pfam" id="PF16220"/>
    </source>
</evidence>
<dbReference type="Pfam" id="PF04773">
    <property type="entry name" value="FecR"/>
    <property type="match status" value="1"/>
</dbReference>
<evidence type="ECO:0000256" key="1">
    <source>
        <dbReference type="SAM" id="Phobius"/>
    </source>
</evidence>
<dbReference type="PIRSF" id="PIRSF018266">
    <property type="entry name" value="FecR"/>
    <property type="match status" value="1"/>
</dbReference>
<protein>
    <submittedName>
        <fullName evidence="4">FecR family protein</fullName>
    </submittedName>
</protein>
<dbReference type="GO" id="GO:0016989">
    <property type="term" value="F:sigma factor antagonist activity"/>
    <property type="evidence" value="ECO:0007669"/>
    <property type="project" value="TreeGrafter"/>
</dbReference>
<dbReference type="InterPro" id="IPR032623">
    <property type="entry name" value="FecR_N"/>
</dbReference>
<evidence type="ECO:0000313" key="4">
    <source>
        <dbReference type="EMBL" id="RIA46342.1"/>
    </source>
</evidence>
<dbReference type="RefSeq" id="WP_119034568.1">
    <property type="nucleotide sequence ID" value="NZ_QXDC01000002.1"/>
</dbReference>
<feature type="transmembrane region" description="Helical" evidence="1">
    <location>
        <begin position="96"/>
        <end position="114"/>
    </location>
</feature>